<dbReference type="RefSeq" id="WP_007922809.1">
    <property type="nucleotide sequence ID" value="NZ_ADVG01000005.1"/>
</dbReference>
<evidence type="ECO:0000313" key="2">
    <source>
        <dbReference type="Proteomes" id="UP000004508"/>
    </source>
</evidence>
<dbReference type="InParanoid" id="D6U5P8"/>
<protein>
    <submittedName>
        <fullName evidence="1">Uncharacterized protein</fullName>
    </submittedName>
</protein>
<proteinExistence type="predicted"/>
<comment type="caution">
    <text evidence="1">The sequence shown here is derived from an EMBL/GenBank/DDBJ whole genome shotgun (WGS) entry which is preliminary data.</text>
</comment>
<dbReference type="Proteomes" id="UP000004508">
    <property type="component" value="Unassembled WGS sequence"/>
</dbReference>
<evidence type="ECO:0000313" key="1">
    <source>
        <dbReference type="EMBL" id="EFH80309.1"/>
    </source>
</evidence>
<dbReference type="AlphaFoldDB" id="D6U5P8"/>
<name>D6U5P8_KTERA</name>
<gene>
    <name evidence="1" type="ORF">Krac_0898</name>
</gene>
<sequence>MSWLAASYHFPSTYSIRVPMSSETHARVLPTPGPATIRLTLLRTSIEVFGAEETQHTLFPLFISCSLSIRPPVQVAITQQQLRGYKRSPNREEATETLQESLLQREMAYAKGEMTIYAHIPSAFLTQYATLFRAIGYWGQSSSLTTCLDLSEQEPRSEECMMPLAQLAMLRPQAMIQPWFPALVSEFANNGVTWREVIAPNALSKKRVLHLDVAVWPLTLLRQNGSGKYFLRQAFFERKEFNVISS</sequence>
<keyword evidence="2" id="KW-1185">Reference proteome</keyword>
<accession>D6U5P8</accession>
<organism evidence="1 2">
    <name type="scientific">Ktedonobacter racemifer DSM 44963</name>
    <dbReference type="NCBI Taxonomy" id="485913"/>
    <lineage>
        <taxon>Bacteria</taxon>
        <taxon>Bacillati</taxon>
        <taxon>Chloroflexota</taxon>
        <taxon>Ktedonobacteria</taxon>
        <taxon>Ktedonobacterales</taxon>
        <taxon>Ktedonobacteraceae</taxon>
        <taxon>Ktedonobacter</taxon>
    </lineage>
</organism>
<dbReference type="eggNOG" id="COG1688">
    <property type="taxonomic scope" value="Bacteria"/>
</dbReference>
<dbReference type="EMBL" id="ADVG01000005">
    <property type="protein sequence ID" value="EFH80309.1"/>
    <property type="molecule type" value="Genomic_DNA"/>
</dbReference>
<reference evidence="1" key="1">
    <citation type="journal article" date="2011" name="Stand. Genomic Sci.">
        <title>Non-contiguous finished genome sequence and contextual data of the filamentous soil bacterium Ktedonobacter racemifer type strain (SOSP1-21).</title>
        <authorList>
            <person name="Chang Y.J."/>
            <person name="Land M."/>
            <person name="Hauser L."/>
            <person name="Chertkov O."/>
            <person name="Del Rio T.G."/>
            <person name="Nolan M."/>
            <person name="Copeland A."/>
            <person name="Tice H."/>
            <person name="Cheng J.F."/>
            <person name="Lucas S."/>
            <person name="Han C."/>
            <person name="Goodwin L."/>
            <person name="Pitluck S."/>
            <person name="Ivanova N."/>
            <person name="Ovchinikova G."/>
            <person name="Pati A."/>
            <person name="Chen A."/>
            <person name="Palaniappan K."/>
            <person name="Mavromatis K."/>
            <person name="Liolios K."/>
            <person name="Brettin T."/>
            <person name="Fiebig A."/>
            <person name="Rohde M."/>
            <person name="Abt B."/>
            <person name="Goker M."/>
            <person name="Detter J.C."/>
            <person name="Woyke T."/>
            <person name="Bristow J."/>
            <person name="Eisen J.A."/>
            <person name="Markowitz V."/>
            <person name="Hugenholtz P."/>
            <person name="Kyrpides N.C."/>
            <person name="Klenk H.P."/>
            <person name="Lapidus A."/>
        </authorList>
    </citation>
    <scope>NUCLEOTIDE SEQUENCE [LARGE SCALE GENOMIC DNA]</scope>
    <source>
        <strain evidence="1">SOSP1-21</strain>
    </source>
</reference>